<dbReference type="InterPro" id="IPR036291">
    <property type="entry name" value="NAD(P)-bd_dom_sf"/>
</dbReference>
<proteinExistence type="predicted"/>
<keyword evidence="1" id="KW-0560">Oxidoreductase</keyword>
<feature type="domain" description="Pyrroline-5-carboxylate reductase catalytic N-terminal" evidence="2">
    <location>
        <begin position="3"/>
        <end position="90"/>
    </location>
</feature>
<reference evidence="3" key="1">
    <citation type="submission" date="2022-11" db="EMBL/GenBank/DDBJ databases">
        <title>Hoeflea poritis sp. nov., isolated from scleractinian coral Porites lutea.</title>
        <authorList>
            <person name="Zhang G."/>
            <person name="Wei Q."/>
            <person name="Cai L."/>
        </authorList>
    </citation>
    <scope>NUCLEOTIDE SEQUENCE</scope>
    <source>
        <strain evidence="3">E7-10</strain>
    </source>
</reference>
<evidence type="ECO:0000313" key="4">
    <source>
        <dbReference type="Proteomes" id="UP001148313"/>
    </source>
</evidence>
<dbReference type="EMBL" id="JAPJZH010000001">
    <property type="protein sequence ID" value="MDA4844185.1"/>
    <property type="molecule type" value="Genomic_DNA"/>
</dbReference>
<gene>
    <name evidence="3" type="ORF">OOZ53_02440</name>
</gene>
<dbReference type="PANTHER" id="PTHR14239">
    <property type="entry name" value="DUDULIN-RELATED"/>
    <property type="match status" value="1"/>
</dbReference>
<organism evidence="3 4">
    <name type="scientific">Hoeflea poritis</name>
    <dbReference type="NCBI Taxonomy" id="2993659"/>
    <lineage>
        <taxon>Bacteria</taxon>
        <taxon>Pseudomonadati</taxon>
        <taxon>Pseudomonadota</taxon>
        <taxon>Alphaproteobacteria</taxon>
        <taxon>Hyphomicrobiales</taxon>
        <taxon>Rhizobiaceae</taxon>
        <taxon>Hoeflea</taxon>
    </lineage>
</organism>
<dbReference type="SUPFAM" id="SSF51735">
    <property type="entry name" value="NAD(P)-binding Rossmann-fold domains"/>
    <property type="match status" value="1"/>
</dbReference>
<dbReference type="InterPro" id="IPR051267">
    <property type="entry name" value="STEAP_metalloreductase"/>
</dbReference>
<evidence type="ECO:0000313" key="3">
    <source>
        <dbReference type="EMBL" id="MDA4844185.1"/>
    </source>
</evidence>
<accession>A0ABT4VJ30</accession>
<protein>
    <submittedName>
        <fullName evidence="3">NAD(P)-binding domain-containing protein</fullName>
    </submittedName>
</protein>
<dbReference type="RefSeq" id="WP_271087708.1">
    <property type="nucleotide sequence ID" value="NZ_JAPJZH010000001.1"/>
</dbReference>
<dbReference type="InterPro" id="IPR028939">
    <property type="entry name" value="P5C_Rdtase_cat_N"/>
</dbReference>
<evidence type="ECO:0000259" key="2">
    <source>
        <dbReference type="Pfam" id="PF03807"/>
    </source>
</evidence>
<keyword evidence="4" id="KW-1185">Reference proteome</keyword>
<evidence type="ECO:0000256" key="1">
    <source>
        <dbReference type="ARBA" id="ARBA00023002"/>
    </source>
</evidence>
<sequence length="207" mass="21402">MDIAIVGAGSVGKALAGALKRAGHNICFGVREPDAEKYADLARDYRIAGPSDAVTACEVAILAVGWSAVEDVAGSIGPAAGKIIIDCTNPVAMGKDGLGLTLGFDTSGGERVQALLPQADVVKTFNQIGAEFMADAGRLSPQPVMFVAGDSEQAKSVALALVRDVGFDAQNAGPLTQARLLEPLAMLWIWSAMKGDLGREFGFALAR</sequence>
<name>A0ABT4VJ30_9HYPH</name>
<dbReference type="Proteomes" id="UP001148313">
    <property type="component" value="Unassembled WGS sequence"/>
</dbReference>
<dbReference type="Gene3D" id="3.40.50.720">
    <property type="entry name" value="NAD(P)-binding Rossmann-like Domain"/>
    <property type="match status" value="1"/>
</dbReference>
<dbReference type="Pfam" id="PF03807">
    <property type="entry name" value="F420_oxidored"/>
    <property type="match status" value="1"/>
</dbReference>
<comment type="caution">
    <text evidence="3">The sequence shown here is derived from an EMBL/GenBank/DDBJ whole genome shotgun (WGS) entry which is preliminary data.</text>
</comment>